<dbReference type="PROSITE" id="PS00615">
    <property type="entry name" value="C_TYPE_LECTIN_1"/>
    <property type="match status" value="1"/>
</dbReference>
<dbReference type="OrthoDB" id="418245at2759"/>
<evidence type="ECO:0000256" key="2">
    <source>
        <dbReference type="ARBA" id="ARBA00023157"/>
    </source>
</evidence>
<evidence type="ECO:0000256" key="1">
    <source>
        <dbReference type="ARBA" id="ARBA00022734"/>
    </source>
</evidence>
<gene>
    <name evidence="5" type="primary">LOC109474410</name>
</gene>
<dbReference type="InterPro" id="IPR051663">
    <property type="entry name" value="CLec_Tetranectin-domain"/>
</dbReference>
<dbReference type="GO" id="GO:0030246">
    <property type="term" value="F:carbohydrate binding"/>
    <property type="evidence" value="ECO:0007669"/>
    <property type="project" value="UniProtKB-KW"/>
</dbReference>
<accession>A0A6P4YLC1</accession>
<feature type="non-terminal residue" evidence="5">
    <location>
        <position position="115"/>
    </location>
</feature>
<dbReference type="PROSITE" id="PS50041">
    <property type="entry name" value="C_TYPE_LECTIN_2"/>
    <property type="match status" value="1"/>
</dbReference>
<dbReference type="CDD" id="cd00037">
    <property type="entry name" value="CLECT"/>
    <property type="match status" value="1"/>
</dbReference>
<organism evidence="4 5">
    <name type="scientific">Branchiostoma belcheri</name>
    <name type="common">Amphioxus</name>
    <dbReference type="NCBI Taxonomy" id="7741"/>
    <lineage>
        <taxon>Eukaryota</taxon>
        <taxon>Metazoa</taxon>
        <taxon>Chordata</taxon>
        <taxon>Cephalochordata</taxon>
        <taxon>Leptocardii</taxon>
        <taxon>Amphioxiformes</taxon>
        <taxon>Branchiostomatidae</taxon>
        <taxon>Branchiostoma</taxon>
    </lineage>
</organism>
<dbReference type="AlphaFoldDB" id="A0A6P4YLC1"/>
<keyword evidence="2" id="KW-1015">Disulfide bond</keyword>
<dbReference type="PANTHER" id="PTHR22799">
    <property type="entry name" value="TETRANECTIN-RELATED"/>
    <property type="match status" value="1"/>
</dbReference>
<dbReference type="Proteomes" id="UP000515135">
    <property type="component" value="Unplaced"/>
</dbReference>
<dbReference type="Pfam" id="PF00059">
    <property type="entry name" value="Lectin_C"/>
    <property type="match status" value="1"/>
</dbReference>
<proteinExistence type="predicted"/>
<evidence type="ECO:0000259" key="3">
    <source>
        <dbReference type="PROSITE" id="PS50041"/>
    </source>
</evidence>
<dbReference type="GeneID" id="109474410"/>
<dbReference type="Gene3D" id="3.10.100.10">
    <property type="entry name" value="Mannose-Binding Protein A, subunit A"/>
    <property type="match status" value="1"/>
</dbReference>
<name>A0A6P4YLC1_BRABE</name>
<feature type="domain" description="C-type lectin" evidence="3">
    <location>
        <begin position="1"/>
        <end position="112"/>
    </location>
</feature>
<evidence type="ECO:0000313" key="5">
    <source>
        <dbReference type="RefSeq" id="XP_019630265.1"/>
    </source>
</evidence>
<dbReference type="RefSeq" id="XP_019630265.1">
    <property type="nucleotide sequence ID" value="XM_019774706.1"/>
</dbReference>
<dbReference type="PANTHER" id="PTHR22799:SF6">
    <property type="entry name" value="C-TYPE LECTIN DOMAIN FAMILY 4 MEMBER M-LIKE"/>
    <property type="match status" value="1"/>
</dbReference>
<dbReference type="InterPro" id="IPR001304">
    <property type="entry name" value="C-type_lectin-like"/>
</dbReference>
<dbReference type="InterPro" id="IPR018378">
    <property type="entry name" value="C-type_lectin_CS"/>
</dbReference>
<dbReference type="SMART" id="SM00034">
    <property type="entry name" value="CLECT"/>
    <property type="match status" value="1"/>
</dbReference>
<dbReference type="SUPFAM" id="SSF56436">
    <property type="entry name" value="C-type lectin-like"/>
    <property type="match status" value="1"/>
</dbReference>
<dbReference type="InterPro" id="IPR016187">
    <property type="entry name" value="CTDL_fold"/>
</dbReference>
<dbReference type="InterPro" id="IPR016186">
    <property type="entry name" value="C-type_lectin-like/link_sf"/>
</dbReference>
<evidence type="ECO:0000313" key="4">
    <source>
        <dbReference type="Proteomes" id="UP000515135"/>
    </source>
</evidence>
<keyword evidence="1" id="KW-0430">Lectin</keyword>
<keyword evidence="4" id="KW-1185">Reference proteome</keyword>
<dbReference type="KEGG" id="bbel:109474410"/>
<protein>
    <submittedName>
        <fullName evidence="5">Collectin-10-like</fullName>
    </submittedName>
</protein>
<reference evidence="5" key="1">
    <citation type="submission" date="2025-08" db="UniProtKB">
        <authorList>
            <consortium name="RefSeq"/>
        </authorList>
    </citation>
    <scope>IDENTIFICATION</scope>
    <source>
        <tissue evidence="5">Gonad</tissue>
    </source>
</reference>
<sequence length="115" mass="13410">MFHTPLTFTKAAETCYRNGGTLAMPRDALANLLLSGAHRYNYWIGLHDQRREGFFEWIDGTPLGAFMITLWGSGQPDDRNHENCVQFVHNPDRAEYFWNDLHCFRMLPFMCQVIP</sequence>